<evidence type="ECO:0000256" key="3">
    <source>
        <dbReference type="SAM" id="Phobius"/>
    </source>
</evidence>
<feature type="transmembrane region" description="Helical" evidence="3">
    <location>
        <begin position="312"/>
        <end position="332"/>
    </location>
</feature>
<dbReference type="InterPro" id="IPR050882">
    <property type="entry name" value="Prepilin_peptidase/N-MTase"/>
</dbReference>
<feature type="compositionally biased region" description="Pro residues" evidence="2">
    <location>
        <begin position="113"/>
        <end position="133"/>
    </location>
</feature>
<dbReference type="GO" id="GO:0016787">
    <property type="term" value="F:hydrolase activity"/>
    <property type="evidence" value="ECO:0007669"/>
    <property type="project" value="UniProtKB-KW"/>
</dbReference>
<keyword evidence="3" id="KW-0812">Transmembrane</keyword>
<dbReference type="Gene3D" id="1.20.120.1220">
    <property type="match status" value="1"/>
</dbReference>
<keyword evidence="3" id="KW-1133">Transmembrane helix</keyword>
<dbReference type="PANTHER" id="PTHR30487:SF0">
    <property type="entry name" value="PREPILIN LEADER PEPTIDASE_N-METHYLTRANSFERASE-RELATED"/>
    <property type="match status" value="1"/>
</dbReference>
<organism evidence="5 6">
    <name type="scientific">Streptomyces ovatisporus</name>
    <dbReference type="NCBI Taxonomy" id="1128682"/>
    <lineage>
        <taxon>Bacteria</taxon>
        <taxon>Bacillati</taxon>
        <taxon>Actinomycetota</taxon>
        <taxon>Actinomycetes</taxon>
        <taxon>Kitasatosporales</taxon>
        <taxon>Streptomycetaceae</taxon>
        <taxon>Streptomyces</taxon>
    </lineage>
</organism>
<evidence type="ECO:0000313" key="6">
    <source>
        <dbReference type="Proteomes" id="UP001595997"/>
    </source>
</evidence>
<comment type="similarity">
    <text evidence="1">Belongs to the peptidase A24 family.</text>
</comment>
<feature type="transmembrane region" description="Helical" evidence="3">
    <location>
        <begin position="240"/>
        <end position="258"/>
    </location>
</feature>
<feature type="domain" description="Prepilin type IV endopeptidase peptidase" evidence="4">
    <location>
        <begin position="190"/>
        <end position="297"/>
    </location>
</feature>
<gene>
    <name evidence="5" type="ORF">ACFPA8_01710</name>
</gene>
<feature type="transmembrane region" description="Helical" evidence="3">
    <location>
        <begin position="184"/>
        <end position="204"/>
    </location>
</feature>
<feature type="transmembrane region" description="Helical" evidence="3">
    <location>
        <begin position="156"/>
        <end position="177"/>
    </location>
</feature>
<dbReference type="EMBL" id="JBHSFH010000002">
    <property type="protein sequence ID" value="MFC4492852.1"/>
    <property type="molecule type" value="Genomic_DNA"/>
</dbReference>
<dbReference type="InterPro" id="IPR000045">
    <property type="entry name" value="Prepilin_IV_endopep_pep"/>
</dbReference>
<evidence type="ECO:0000313" key="5">
    <source>
        <dbReference type="EMBL" id="MFC4492852.1"/>
    </source>
</evidence>
<dbReference type="PANTHER" id="PTHR30487">
    <property type="entry name" value="TYPE 4 PREPILIN-LIKE PROTEINS LEADER PEPTIDE-PROCESSING ENZYME"/>
    <property type="match status" value="1"/>
</dbReference>
<evidence type="ECO:0000256" key="1">
    <source>
        <dbReference type="ARBA" id="ARBA00005801"/>
    </source>
</evidence>
<keyword evidence="3" id="KW-0472">Membrane</keyword>
<keyword evidence="5" id="KW-0378">Hydrolase</keyword>
<dbReference type="RefSeq" id="WP_386441104.1">
    <property type="nucleotide sequence ID" value="NZ_JBHSFH010000002.1"/>
</dbReference>
<keyword evidence="6" id="KW-1185">Reference proteome</keyword>
<reference evidence="6" key="1">
    <citation type="journal article" date="2019" name="Int. J. Syst. Evol. Microbiol.">
        <title>The Global Catalogue of Microorganisms (GCM) 10K type strain sequencing project: providing services to taxonomists for standard genome sequencing and annotation.</title>
        <authorList>
            <consortium name="The Broad Institute Genomics Platform"/>
            <consortium name="The Broad Institute Genome Sequencing Center for Infectious Disease"/>
            <person name="Wu L."/>
            <person name="Ma J."/>
        </authorList>
    </citation>
    <scope>NUCLEOTIDE SEQUENCE [LARGE SCALE GENOMIC DNA]</scope>
    <source>
        <strain evidence="6">CGMCC 4.7357</strain>
    </source>
</reference>
<accession>A0ABV9A0W7</accession>
<feature type="region of interest" description="Disordered" evidence="2">
    <location>
        <begin position="65"/>
        <end position="157"/>
    </location>
</feature>
<dbReference type="Proteomes" id="UP001595997">
    <property type="component" value="Unassembled WGS sequence"/>
</dbReference>
<dbReference type="EC" id="3.4.23.-" evidence="5"/>
<feature type="transmembrane region" description="Helical" evidence="3">
    <location>
        <begin position="278"/>
        <end position="305"/>
    </location>
</feature>
<sequence>MLLTSTLVLSAAGYGAAAGALLPRAVYRFAVPRERPLPRDCPGGHSLPGSWRGWVGPARCPDCVPDGPATEDTQGATAEKRDAAAAGAPPAPNRTPESAPESAPESTAVTAPDPAPAPDSAPSPDPAPAPDPASEPDSEPDSAERRPRPGTPDPAYGPRSGSLVLVGALVCAALVLIAGPRPELAVWLLAAPFGLLLAAVDVRVRRLPDVLTLPLAALTVVLLGLASISPGAQGSWVRALLGGAVLAGGFFVLFLVHPRGLGFGDVKLALTPGVALGWYGWEALLAGAFLAFLLHASFGVALIVAGRAGRKTALPFGPFLLMGALLGMFAAGPGA</sequence>
<comment type="caution">
    <text evidence="5">The sequence shown here is derived from an EMBL/GenBank/DDBJ whole genome shotgun (WGS) entry which is preliminary data.</text>
</comment>
<proteinExistence type="inferred from homology"/>
<dbReference type="Pfam" id="PF01478">
    <property type="entry name" value="Peptidase_A24"/>
    <property type="match status" value="1"/>
</dbReference>
<feature type="transmembrane region" description="Helical" evidence="3">
    <location>
        <begin position="210"/>
        <end position="228"/>
    </location>
</feature>
<protein>
    <submittedName>
        <fullName evidence="5">Prepilin peptidase</fullName>
        <ecNumber evidence="5">3.4.23.-</ecNumber>
    </submittedName>
</protein>
<evidence type="ECO:0000259" key="4">
    <source>
        <dbReference type="Pfam" id="PF01478"/>
    </source>
</evidence>
<name>A0ABV9A0W7_9ACTN</name>
<evidence type="ECO:0000256" key="2">
    <source>
        <dbReference type="SAM" id="MobiDB-lite"/>
    </source>
</evidence>